<keyword evidence="1" id="KW-0614">Plasmid</keyword>
<keyword evidence="2" id="KW-1185">Reference proteome</keyword>
<dbReference type="AlphaFoldDB" id="A0A0A7G2U5"/>
<evidence type="ECO:0000313" key="1">
    <source>
        <dbReference type="EMBL" id="AIY85340.1"/>
    </source>
</evidence>
<dbReference type="HOGENOM" id="CLU_1493700_0_0_9"/>
<dbReference type="Proteomes" id="UP000030635">
    <property type="component" value="Plasmid pCBJ"/>
</dbReference>
<proteinExistence type="predicted"/>
<geneLocation type="plasmid" evidence="1 2">
    <name>pCBJ</name>
</geneLocation>
<name>A0A0A7G2U5_9CLOT</name>
<reference evidence="1 2" key="1">
    <citation type="journal article" date="2015" name="Infect. Genet. Evol.">
        <title>Genomic sequences of six botulinum neurotoxin-producing strains representing three clostridial species illustrate the mobility and diversity of botulinum neurotoxin genes.</title>
        <authorList>
            <person name="Smith T.J."/>
            <person name="Hill K.K."/>
            <person name="Xie G."/>
            <person name="Foley B.T."/>
            <person name="Williamson C.H."/>
            <person name="Foster J.T."/>
            <person name="Johnson S.L."/>
            <person name="Chertkov O."/>
            <person name="Teshima H."/>
            <person name="Gibbons H.S."/>
            <person name="Johnsky L.A."/>
            <person name="Karavis M.A."/>
            <person name="Smith L.A."/>
        </authorList>
    </citation>
    <scope>NUCLEOTIDE SEQUENCE [LARGE SCALE GENOMIC DNA]</scope>
    <source>
        <strain evidence="1 2">Sullivan</strain>
        <plasmid evidence="1">pCBJ</plasmid>
    </source>
</reference>
<gene>
    <name evidence="1" type="ORF">U729_3276</name>
</gene>
<protein>
    <submittedName>
        <fullName evidence="1">Uncharacterized protein</fullName>
    </submittedName>
</protein>
<dbReference type="RefSeq" id="WP_040113864.1">
    <property type="nucleotide sequence ID" value="NZ_CP006906.1"/>
</dbReference>
<sequence>MANTSVKQMGVFKKALNLLSPANAKEAGFRAVQENINARKAMLNNIDSAFKTVITDSSKEASEKAMKTLKNHGFRPKDGEDIVEAATAFQAKAQSFKPDEKLFKSNRKEFLKKDHLSKPDFVAGAAKDYLTNGSKAELAARYGTMAGGYIGASLGTRYATGGTATRNSKGERDIAGVPFI</sequence>
<dbReference type="EMBL" id="CP006906">
    <property type="protein sequence ID" value="AIY85340.1"/>
    <property type="molecule type" value="Genomic_DNA"/>
</dbReference>
<accession>A0A0A7G2U5</accession>
<organism evidence="1 2">
    <name type="scientific">Clostridium baratii str. Sullivan</name>
    <dbReference type="NCBI Taxonomy" id="1415775"/>
    <lineage>
        <taxon>Bacteria</taxon>
        <taxon>Bacillati</taxon>
        <taxon>Bacillota</taxon>
        <taxon>Clostridia</taxon>
        <taxon>Eubacteriales</taxon>
        <taxon>Clostridiaceae</taxon>
        <taxon>Clostridium</taxon>
    </lineage>
</organism>
<dbReference type="KEGG" id="cbv:U729_3276"/>
<evidence type="ECO:0000313" key="2">
    <source>
        <dbReference type="Proteomes" id="UP000030635"/>
    </source>
</evidence>